<reference evidence="2 3" key="1">
    <citation type="submission" date="2014-04" db="EMBL/GenBank/DDBJ databases">
        <title>Genome assembly of Hyalangium minutum DSM 14724.</title>
        <authorList>
            <person name="Sharma G."/>
            <person name="Subramanian S."/>
        </authorList>
    </citation>
    <scope>NUCLEOTIDE SEQUENCE [LARGE SCALE GENOMIC DNA]</scope>
    <source>
        <strain evidence="2 3">DSM 14724</strain>
    </source>
</reference>
<dbReference type="STRING" id="394096.DB31_5696"/>
<name>A0A085WSJ1_9BACT</name>
<dbReference type="EMBL" id="JMCB01000003">
    <property type="protein sequence ID" value="KFE70654.1"/>
    <property type="molecule type" value="Genomic_DNA"/>
</dbReference>
<accession>A0A085WSJ1</accession>
<sequence length="152" mass="16129">MCLSRGLTNVTEPPPSLGRRQQLSLRCDRCPGPFLHFCWWPCSPGARLPPRPPASRTRSAPRAAAASEGVGRCVWMTPIAPLDRRARMGPAGLAPSAPPPRTVRRASTARRAGACAARMRRVPPTRCAGRAGVRTAAGARGTRTACPASTAR</sequence>
<evidence type="ECO:0000313" key="3">
    <source>
        <dbReference type="Proteomes" id="UP000028725"/>
    </source>
</evidence>
<dbReference type="Proteomes" id="UP000028725">
    <property type="component" value="Unassembled WGS sequence"/>
</dbReference>
<proteinExistence type="predicted"/>
<organism evidence="2 3">
    <name type="scientific">Hyalangium minutum</name>
    <dbReference type="NCBI Taxonomy" id="394096"/>
    <lineage>
        <taxon>Bacteria</taxon>
        <taxon>Pseudomonadati</taxon>
        <taxon>Myxococcota</taxon>
        <taxon>Myxococcia</taxon>
        <taxon>Myxococcales</taxon>
        <taxon>Cystobacterineae</taxon>
        <taxon>Archangiaceae</taxon>
        <taxon>Hyalangium</taxon>
    </lineage>
</organism>
<keyword evidence="3" id="KW-1185">Reference proteome</keyword>
<dbReference type="AlphaFoldDB" id="A0A085WSJ1"/>
<protein>
    <submittedName>
        <fullName evidence="2">Uncharacterized protein</fullName>
    </submittedName>
</protein>
<feature type="compositionally biased region" description="Low complexity" evidence="1">
    <location>
        <begin position="125"/>
        <end position="145"/>
    </location>
</feature>
<evidence type="ECO:0000256" key="1">
    <source>
        <dbReference type="SAM" id="MobiDB-lite"/>
    </source>
</evidence>
<evidence type="ECO:0000313" key="2">
    <source>
        <dbReference type="EMBL" id="KFE70654.1"/>
    </source>
</evidence>
<comment type="caution">
    <text evidence="2">The sequence shown here is derived from an EMBL/GenBank/DDBJ whole genome shotgun (WGS) entry which is preliminary data.</text>
</comment>
<gene>
    <name evidence="2" type="ORF">DB31_5696</name>
</gene>
<feature type="region of interest" description="Disordered" evidence="1">
    <location>
        <begin position="86"/>
        <end position="152"/>
    </location>
</feature>